<dbReference type="InterPro" id="IPR052155">
    <property type="entry name" value="Biofilm_reg_signaling"/>
</dbReference>
<dbReference type="PROSITE" id="PS50883">
    <property type="entry name" value="EAL"/>
    <property type="match status" value="1"/>
</dbReference>
<protein>
    <recommendedName>
        <fullName evidence="6">EAL domain-containing protein</fullName>
    </recommendedName>
</protein>
<dbReference type="InterPro" id="IPR043128">
    <property type="entry name" value="Rev_trsase/Diguanyl_cyclase"/>
</dbReference>
<dbReference type="PANTHER" id="PTHR44757:SF2">
    <property type="entry name" value="BIOFILM ARCHITECTURE MAINTENANCE PROTEIN MBAA"/>
    <property type="match status" value="1"/>
</dbReference>
<feature type="transmembrane region" description="Helical" evidence="1">
    <location>
        <begin position="149"/>
        <end position="169"/>
    </location>
</feature>
<evidence type="ECO:0000313" key="5">
    <source>
        <dbReference type="Proteomes" id="UP001055101"/>
    </source>
</evidence>
<reference evidence="4" key="1">
    <citation type="journal article" date="2021" name="Front. Microbiol.">
        <title>Comprehensive Comparative Genomics and Phenotyping of Methylobacterium Species.</title>
        <authorList>
            <person name="Alessa O."/>
            <person name="Ogura Y."/>
            <person name="Fujitani Y."/>
            <person name="Takami H."/>
            <person name="Hayashi T."/>
            <person name="Sahin N."/>
            <person name="Tani A."/>
        </authorList>
    </citation>
    <scope>NUCLEOTIDE SEQUENCE</scope>
    <source>
        <strain evidence="4">DSM 23674</strain>
    </source>
</reference>
<evidence type="ECO:0000259" key="2">
    <source>
        <dbReference type="PROSITE" id="PS50883"/>
    </source>
</evidence>
<dbReference type="PROSITE" id="PS50887">
    <property type="entry name" value="GGDEF"/>
    <property type="match status" value="1"/>
</dbReference>
<evidence type="ECO:0000259" key="3">
    <source>
        <dbReference type="PROSITE" id="PS50887"/>
    </source>
</evidence>
<dbReference type="SMART" id="SM00052">
    <property type="entry name" value="EAL"/>
    <property type="match status" value="1"/>
</dbReference>
<dbReference type="InterPro" id="IPR029787">
    <property type="entry name" value="Nucleotide_cyclase"/>
</dbReference>
<dbReference type="SUPFAM" id="SSF55073">
    <property type="entry name" value="Nucleotide cyclase"/>
    <property type="match status" value="1"/>
</dbReference>
<gene>
    <name evidence="4" type="ORF">EKPJFOCH_4178</name>
</gene>
<evidence type="ECO:0008006" key="6">
    <source>
        <dbReference type="Google" id="ProtNLM"/>
    </source>
</evidence>
<dbReference type="Gene3D" id="3.30.70.270">
    <property type="match status" value="1"/>
</dbReference>
<feature type="transmembrane region" description="Helical" evidence="1">
    <location>
        <begin position="175"/>
        <end position="193"/>
    </location>
</feature>
<feature type="transmembrane region" description="Helical" evidence="1">
    <location>
        <begin position="57"/>
        <end position="76"/>
    </location>
</feature>
<dbReference type="SUPFAM" id="SSF55785">
    <property type="entry name" value="PYP-like sensor domain (PAS domain)"/>
    <property type="match status" value="1"/>
</dbReference>
<dbReference type="Pfam" id="PF00990">
    <property type="entry name" value="GGDEF"/>
    <property type="match status" value="1"/>
</dbReference>
<proteinExistence type="predicted"/>
<dbReference type="SMART" id="SM00267">
    <property type="entry name" value="GGDEF"/>
    <property type="match status" value="1"/>
</dbReference>
<dbReference type="InterPro" id="IPR001633">
    <property type="entry name" value="EAL_dom"/>
</dbReference>
<reference evidence="4" key="2">
    <citation type="submission" date="2021-08" db="EMBL/GenBank/DDBJ databases">
        <authorList>
            <person name="Tani A."/>
            <person name="Ola A."/>
            <person name="Ogura Y."/>
            <person name="Katsura K."/>
            <person name="Hayashi T."/>
        </authorList>
    </citation>
    <scope>NUCLEOTIDE SEQUENCE</scope>
    <source>
        <strain evidence="4">DSM 23674</strain>
    </source>
</reference>
<dbReference type="InterPro" id="IPR000160">
    <property type="entry name" value="GGDEF_dom"/>
</dbReference>
<dbReference type="Pfam" id="PF12860">
    <property type="entry name" value="PAS_7"/>
    <property type="match status" value="1"/>
</dbReference>
<name>A0ABQ4TUU7_9HYPH</name>
<comment type="caution">
    <text evidence="4">The sequence shown here is derived from an EMBL/GenBank/DDBJ whole genome shotgun (WGS) entry which is preliminary data.</text>
</comment>
<dbReference type="NCBIfam" id="TIGR00254">
    <property type="entry name" value="GGDEF"/>
    <property type="match status" value="1"/>
</dbReference>
<evidence type="ECO:0000256" key="1">
    <source>
        <dbReference type="SAM" id="Phobius"/>
    </source>
</evidence>
<dbReference type="Proteomes" id="UP001055101">
    <property type="component" value="Unassembled WGS sequence"/>
</dbReference>
<dbReference type="CDD" id="cd01948">
    <property type="entry name" value="EAL"/>
    <property type="match status" value="1"/>
</dbReference>
<dbReference type="SUPFAM" id="SSF141868">
    <property type="entry name" value="EAL domain-like"/>
    <property type="match status" value="1"/>
</dbReference>
<dbReference type="Pfam" id="PF00563">
    <property type="entry name" value="EAL"/>
    <property type="match status" value="1"/>
</dbReference>
<feature type="domain" description="GGDEF" evidence="3">
    <location>
        <begin position="377"/>
        <end position="510"/>
    </location>
</feature>
<organism evidence="4 5">
    <name type="scientific">Methylobacterium thuringiense</name>
    <dbReference type="NCBI Taxonomy" id="1003091"/>
    <lineage>
        <taxon>Bacteria</taxon>
        <taxon>Pseudomonadati</taxon>
        <taxon>Pseudomonadota</taxon>
        <taxon>Alphaproteobacteria</taxon>
        <taxon>Hyphomicrobiales</taxon>
        <taxon>Methylobacteriaceae</taxon>
        <taxon>Methylobacterium</taxon>
    </lineage>
</organism>
<accession>A0ABQ4TUU7</accession>
<keyword evidence="1" id="KW-0472">Membrane</keyword>
<keyword evidence="1" id="KW-0812">Transmembrane</keyword>
<dbReference type="PANTHER" id="PTHR44757">
    <property type="entry name" value="DIGUANYLATE CYCLASE DGCP"/>
    <property type="match status" value="1"/>
</dbReference>
<feature type="transmembrane region" description="Helical" evidence="1">
    <location>
        <begin position="33"/>
        <end position="51"/>
    </location>
</feature>
<sequence>MSLLRHVAAIEAEDRALATDVKRALVDGLYTPFKSLVVGAVSGAIIAGAAAFRSGDPSFACVAAAIVIVGASRIAIARIYIRSRPEVSLTYKTWELFYAVGGFAFAALLGLCAFLAITRSNDVALQVITASTAIGYGAGISGRNAGRPFLAIGQLLLSSLPLSLGMFLVGGGSHMALGVVIILFAYGMIDITLSIRETVVTALVTTREKAALAESFKAQADLFDIALNNMSHGLCMFDTRGRLKVWNRRFLEISGLDPARVVVGASARALFGESLAEIEMANGPRRTNLGAFEQANAALADGSLVVKLPGDRFISLVQRRTAEAEAVVIYEDITERKRDEARINQMARYDELTGLYNRSSFRQQIDESLGVARRHSGHFAIHLLDLDRFKAINDTKGHPAGDRLLQLVADRLRTVVHGANSASRIGGDEFVIIQNGLGSLDEAGVLAHGIVRLLEEPFEIDGSPVRIGASVGTALAPIHADDGDRLLKCADIALYAAKADGRSTYRIFQPEMEAETQARHAIEADLRTALANDEFELLYQPLIDLGTGRVARCEALLRWKHPTRGYVSPLDFIHVAEETGLILPIGDWVLNEACREARNWPDEVGVAVNLSPVQFNNPSLSLQVVSALQRSGLPAQRLELEVTESVTLDGNEHTLTTIDQLQSLGIHLSLDDFGTGYSSLSYLKKFPFDTLKIDRSFVNELSEAADSVAIVRAVVGMGKSLGMTIVVEGVETEEQLAILKAEGCDLGQGYLFSRPISAGAIRTIISDGSAMIRSAA</sequence>
<dbReference type="RefSeq" id="WP_147816027.1">
    <property type="nucleotide sequence ID" value="NZ_BPRA01000025.1"/>
</dbReference>
<feature type="transmembrane region" description="Helical" evidence="1">
    <location>
        <begin position="96"/>
        <end position="117"/>
    </location>
</feature>
<keyword evidence="1" id="KW-1133">Transmembrane helix</keyword>
<dbReference type="Gene3D" id="3.20.20.450">
    <property type="entry name" value="EAL domain"/>
    <property type="match status" value="1"/>
</dbReference>
<evidence type="ECO:0000313" key="4">
    <source>
        <dbReference type="EMBL" id="GJE57660.1"/>
    </source>
</evidence>
<dbReference type="Gene3D" id="3.30.450.20">
    <property type="entry name" value="PAS domain"/>
    <property type="match status" value="1"/>
</dbReference>
<dbReference type="EMBL" id="BPRA01000025">
    <property type="protein sequence ID" value="GJE57660.1"/>
    <property type="molecule type" value="Genomic_DNA"/>
</dbReference>
<dbReference type="CDD" id="cd01949">
    <property type="entry name" value="GGDEF"/>
    <property type="match status" value="1"/>
</dbReference>
<feature type="transmembrane region" description="Helical" evidence="1">
    <location>
        <begin position="123"/>
        <end position="142"/>
    </location>
</feature>
<dbReference type="InterPro" id="IPR035965">
    <property type="entry name" value="PAS-like_dom_sf"/>
</dbReference>
<dbReference type="InterPro" id="IPR035919">
    <property type="entry name" value="EAL_sf"/>
</dbReference>
<feature type="domain" description="EAL" evidence="2">
    <location>
        <begin position="519"/>
        <end position="769"/>
    </location>
</feature>
<keyword evidence="5" id="KW-1185">Reference proteome</keyword>